<sequence length="520" mass="57286">MLDRAPTPPGRHPPDDVPDISFSDVSDDASMQLDITPTRKRTQADESYLPTPVAHHDVEGKTPKRRKTESSLPSYVKLNVVLEAAKGLGPSDPPARCSVSGASKQMAVIEFAHVMSGSTPSNHLDRFEWSWEKPYFSLNVNTRWNIHPLSIDLHRLFDATKDNQPTGWFWVPTVDVLSLLAHMHTIYVGNDHYETPTGDFSNAQLNPYSLYGDTTKFSYRFIPLPDMEKSWSVRRYTGNLHEPLVPDRIQQSVYPFDDLPAFKLHVPYHFVIVNTGKKLFQLYERGEINFQRDFAFLEAPRFTLVRTTMRILRNLYVAWISSTPEKAWLAGAQYNRSEQGPPVDRPRREGAGSSPGGQGRGGASGSQGGGGGTGGRGSNSRGGSKRGGSKRGSGSKKGGKSKSGSGNQPQNTGAATRRRATAGSLTPWDSASFIEPLGFVDGTREGSEDEDESFVDEEDEEYEDKEFFDGVKEWASQVWTATHRDDMSDSQATMVGAPTDPVHSKDVAAASLIPALPSVH</sequence>
<dbReference type="AlphaFoldDB" id="A0A0C3BYM5"/>
<evidence type="ECO:0000313" key="2">
    <source>
        <dbReference type="EMBL" id="KIM37114.1"/>
    </source>
</evidence>
<protein>
    <submittedName>
        <fullName evidence="2">Uncharacterized protein</fullName>
    </submittedName>
</protein>
<dbReference type="HOGENOM" id="CLU_556736_0_0_1"/>
<dbReference type="OrthoDB" id="3133596at2759"/>
<feature type="compositionally biased region" description="Acidic residues" evidence="1">
    <location>
        <begin position="447"/>
        <end position="464"/>
    </location>
</feature>
<feature type="compositionally biased region" description="Basic residues" evidence="1">
    <location>
        <begin position="383"/>
        <end position="400"/>
    </location>
</feature>
<dbReference type="EMBL" id="KN831799">
    <property type="protein sequence ID" value="KIM37114.1"/>
    <property type="molecule type" value="Genomic_DNA"/>
</dbReference>
<proteinExistence type="predicted"/>
<feature type="compositionally biased region" description="Gly residues" evidence="1">
    <location>
        <begin position="353"/>
        <end position="377"/>
    </location>
</feature>
<organism evidence="2 3">
    <name type="scientific">Hebeloma cylindrosporum</name>
    <dbReference type="NCBI Taxonomy" id="76867"/>
    <lineage>
        <taxon>Eukaryota</taxon>
        <taxon>Fungi</taxon>
        <taxon>Dikarya</taxon>
        <taxon>Basidiomycota</taxon>
        <taxon>Agaricomycotina</taxon>
        <taxon>Agaricomycetes</taxon>
        <taxon>Agaricomycetidae</taxon>
        <taxon>Agaricales</taxon>
        <taxon>Agaricineae</taxon>
        <taxon>Hymenogastraceae</taxon>
        <taxon>Hebeloma</taxon>
    </lineage>
</organism>
<gene>
    <name evidence="2" type="ORF">M413DRAFT_77420</name>
</gene>
<keyword evidence="3" id="KW-1185">Reference proteome</keyword>
<accession>A0A0C3BYM5</accession>
<dbReference type="Proteomes" id="UP000053424">
    <property type="component" value="Unassembled WGS sequence"/>
</dbReference>
<evidence type="ECO:0000256" key="1">
    <source>
        <dbReference type="SAM" id="MobiDB-lite"/>
    </source>
</evidence>
<feature type="compositionally biased region" description="Pro residues" evidence="1">
    <location>
        <begin position="1"/>
        <end position="11"/>
    </location>
</feature>
<feature type="region of interest" description="Disordered" evidence="1">
    <location>
        <begin position="334"/>
        <end position="464"/>
    </location>
</feature>
<evidence type="ECO:0000313" key="3">
    <source>
        <dbReference type="Proteomes" id="UP000053424"/>
    </source>
</evidence>
<name>A0A0C3BYM5_HEBCY</name>
<reference evidence="3" key="2">
    <citation type="submission" date="2015-01" db="EMBL/GenBank/DDBJ databases">
        <title>Evolutionary Origins and Diversification of the Mycorrhizal Mutualists.</title>
        <authorList>
            <consortium name="DOE Joint Genome Institute"/>
            <consortium name="Mycorrhizal Genomics Consortium"/>
            <person name="Kohler A."/>
            <person name="Kuo A."/>
            <person name="Nagy L.G."/>
            <person name="Floudas D."/>
            <person name="Copeland A."/>
            <person name="Barry K.W."/>
            <person name="Cichocki N."/>
            <person name="Veneault-Fourrey C."/>
            <person name="LaButti K."/>
            <person name="Lindquist E.A."/>
            <person name="Lipzen A."/>
            <person name="Lundell T."/>
            <person name="Morin E."/>
            <person name="Murat C."/>
            <person name="Riley R."/>
            <person name="Ohm R."/>
            <person name="Sun H."/>
            <person name="Tunlid A."/>
            <person name="Henrissat B."/>
            <person name="Grigoriev I.V."/>
            <person name="Hibbett D.S."/>
            <person name="Martin F."/>
        </authorList>
    </citation>
    <scope>NUCLEOTIDE SEQUENCE [LARGE SCALE GENOMIC DNA]</scope>
    <source>
        <strain evidence="3">h7</strain>
    </source>
</reference>
<reference evidence="2 3" key="1">
    <citation type="submission" date="2014-04" db="EMBL/GenBank/DDBJ databases">
        <authorList>
            <consortium name="DOE Joint Genome Institute"/>
            <person name="Kuo A."/>
            <person name="Gay G."/>
            <person name="Dore J."/>
            <person name="Kohler A."/>
            <person name="Nagy L.G."/>
            <person name="Floudas D."/>
            <person name="Copeland A."/>
            <person name="Barry K.W."/>
            <person name="Cichocki N."/>
            <person name="Veneault-Fourrey C."/>
            <person name="LaButti K."/>
            <person name="Lindquist E.A."/>
            <person name="Lipzen A."/>
            <person name="Lundell T."/>
            <person name="Morin E."/>
            <person name="Murat C."/>
            <person name="Sun H."/>
            <person name="Tunlid A."/>
            <person name="Henrissat B."/>
            <person name="Grigoriev I.V."/>
            <person name="Hibbett D.S."/>
            <person name="Martin F."/>
            <person name="Nordberg H.P."/>
            <person name="Cantor M.N."/>
            <person name="Hua S.X."/>
        </authorList>
    </citation>
    <scope>NUCLEOTIDE SEQUENCE [LARGE SCALE GENOMIC DNA]</scope>
    <source>
        <strain evidence="3">h7</strain>
    </source>
</reference>
<feature type="region of interest" description="Disordered" evidence="1">
    <location>
        <begin position="1"/>
        <end position="70"/>
    </location>
</feature>